<reference evidence="1" key="1">
    <citation type="journal article" date="2021" name="Nat. Commun.">
        <title>Genetic determinants of endophytism in the Arabidopsis root mycobiome.</title>
        <authorList>
            <person name="Mesny F."/>
            <person name="Miyauchi S."/>
            <person name="Thiergart T."/>
            <person name="Pickel B."/>
            <person name="Atanasova L."/>
            <person name="Karlsson M."/>
            <person name="Huettel B."/>
            <person name="Barry K.W."/>
            <person name="Haridas S."/>
            <person name="Chen C."/>
            <person name="Bauer D."/>
            <person name="Andreopoulos W."/>
            <person name="Pangilinan J."/>
            <person name="LaButti K."/>
            <person name="Riley R."/>
            <person name="Lipzen A."/>
            <person name="Clum A."/>
            <person name="Drula E."/>
            <person name="Henrissat B."/>
            <person name="Kohler A."/>
            <person name="Grigoriev I.V."/>
            <person name="Martin F.M."/>
            <person name="Hacquard S."/>
        </authorList>
    </citation>
    <scope>NUCLEOTIDE SEQUENCE</scope>
    <source>
        <strain evidence="1">MPI-CAGE-AT-0021</strain>
    </source>
</reference>
<gene>
    <name evidence="1" type="ORF">B0J13DRAFT_5310</name>
</gene>
<dbReference type="Proteomes" id="UP000717696">
    <property type="component" value="Unassembled WGS sequence"/>
</dbReference>
<accession>A0A9P9FI49</accession>
<evidence type="ECO:0000313" key="1">
    <source>
        <dbReference type="EMBL" id="KAH7162297.1"/>
    </source>
</evidence>
<proteinExistence type="predicted"/>
<sequence>MYGTLRLNPISFNSFIKMSLSYSMSASMHKGHGRMQLSDLWLPHRQVPGVPDAFHASGGWLLMQADAASTTRDILVPTGQCNTGRMCTFRPSSCFVSRMCHTVCHCVSTGHSAVPRCFFAVETSNHSGNWGRGGCIALSAVCLHCSTAGRPPCPGKRHFSLDSLDCAASCGFRFRLHLPMYDAQWLALTSLEAELPSQG</sequence>
<dbReference type="EMBL" id="JAGMUU010000001">
    <property type="protein sequence ID" value="KAH7162297.1"/>
    <property type="molecule type" value="Genomic_DNA"/>
</dbReference>
<evidence type="ECO:0000313" key="2">
    <source>
        <dbReference type="Proteomes" id="UP000717696"/>
    </source>
</evidence>
<name>A0A9P9FI49_9HYPO</name>
<protein>
    <submittedName>
        <fullName evidence="1">Uncharacterized protein</fullName>
    </submittedName>
</protein>
<keyword evidence="2" id="KW-1185">Reference proteome</keyword>
<comment type="caution">
    <text evidence="1">The sequence shown here is derived from an EMBL/GenBank/DDBJ whole genome shotgun (WGS) entry which is preliminary data.</text>
</comment>
<organism evidence="1 2">
    <name type="scientific">Dactylonectria estremocensis</name>
    <dbReference type="NCBI Taxonomy" id="1079267"/>
    <lineage>
        <taxon>Eukaryota</taxon>
        <taxon>Fungi</taxon>
        <taxon>Dikarya</taxon>
        <taxon>Ascomycota</taxon>
        <taxon>Pezizomycotina</taxon>
        <taxon>Sordariomycetes</taxon>
        <taxon>Hypocreomycetidae</taxon>
        <taxon>Hypocreales</taxon>
        <taxon>Nectriaceae</taxon>
        <taxon>Dactylonectria</taxon>
    </lineage>
</organism>
<dbReference type="AlphaFoldDB" id="A0A9P9FI49"/>